<keyword evidence="3" id="KW-1185">Reference proteome</keyword>
<reference evidence="2 3" key="1">
    <citation type="submission" date="2024-04" db="EMBL/GenBank/DDBJ databases">
        <title>Genomic Markers of Mycobacteria.</title>
        <authorList>
            <person name="Soliman M.S."/>
            <person name="Elkholy A."/>
            <person name="Soliman N.S."/>
            <person name="Abbas A."/>
            <person name="Khayrat S."/>
            <person name="Shawky S."/>
        </authorList>
    </citation>
    <scope>NUCLEOTIDE SEQUENCE [LARGE SCALE GENOMIC DNA]</scope>
    <source>
        <strain evidence="2 3">Egy-CU-AM5</strain>
    </source>
</reference>
<organism evidence="2 3">
    <name type="scientific">Mycolicibacterium porcinum</name>
    <dbReference type="NCBI Taxonomy" id="39693"/>
    <lineage>
        <taxon>Bacteria</taxon>
        <taxon>Bacillati</taxon>
        <taxon>Actinomycetota</taxon>
        <taxon>Actinomycetes</taxon>
        <taxon>Mycobacteriales</taxon>
        <taxon>Mycobacteriaceae</taxon>
        <taxon>Mycolicibacterium</taxon>
    </lineage>
</organism>
<accession>A0ABV3VPL3</accession>
<name>A0ABV3VPL3_9MYCO</name>
<gene>
    <name evidence="2" type="ORF">ABFW12_34275</name>
</gene>
<feature type="compositionally biased region" description="Polar residues" evidence="1">
    <location>
        <begin position="41"/>
        <end position="53"/>
    </location>
</feature>
<proteinExistence type="predicted"/>
<evidence type="ECO:0008006" key="4">
    <source>
        <dbReference type="Google" id="ProtNLM"/>
    </source>
</evidence>
<evidence type="ECO:0000256" key="1">
    <source>
        <dbReference type="SAM" id="MobiDB-lite"/>
    </source>
</evidence>
<feature type="region of interest" description="Disordered" evidence="1">
    <location>
        <begin position="38"/>
        <end position="134"/>
    </location>
</feature>
<sequence length="134" mass="14265">MPDENRPNVEPTSLDDLAPGELDEVEARAAALLEQIAAQRTARQNHTASSPADDTTDAFVVSPPPPVEPAPEPPPAPAAAPVRRLAPPPWQMHSSIGSREFAERFELDEPEPAAQPEAPAAERPEPPNGLIPIP</sequence>
<feature type="non-terminal residue" evidence="2">
    <location>
        <position position="134"/>
    </location>
</feature>
<evidence type="ECO:0000313" key="2">
    <source>
        <dbReference type="EMBL" id="MEX3743318.1"/>
    </source>
</evidence>
<feature type="compositionally biased region" description="Pro residues" evidence="1">
    <location>
        <begin position="62"/>
        <end position="78"/>
    </location>
</feature>
<protein>
    <recommendedName>
        <fullName evidence="4">ATPase</fullName>
    </recommendedName>
</protein>
<dbReference type="Proteomes" id="UP001558474">
    <property type="component" value="Unassembled WGS sequence"/>
</dbReference>
<feature type="region of interest" description="Disordered" evidence="1">
    <location>
        <begin position="1"/>
        <end position="22"/>
    </location>
</feature>
<evidence type="ECO:0000313" key="3">
    <source>
        <dbReference type="Proteomes" id="UP001558474"/>
    </source>
</evidence>
<comment type="caution">
    <text evidence="2">The sequence shown here is derived from an EMBL/GenBank/DDBJ whole genome shotgun (WGS) entry which is preliminary data.</text>
</comment>
<dbReference type="EMBL" id="JBDLOU010000164">
    <property type="protein sequence ID" value="MEX3743318.1"/>
    <property type="molecule type" value="Genomic_DNA"/>
</dbReference>